<dbReference type="PANTHER" id="PTHR21666">
    <property type="entry name" value="PEPTIDASE-RELATED"/>
    <property type="match status" value="1"/>
</dbReference>
<evidence type="ECO:0000256" key="1">
    <source>
        <dbReference type="ARBA" id="ARBA00022729"/>
    </source>
</evidence>
<dbReference type="SUPFAM" id="SSF51261">
    <property type="entry name" value="Duplicated hybrid motif"/>
    <property type="match status" value="1"/>
</dbReference>
<organism evidence="3 4">
    <name type="scientific">Gloeobacter kilaueensis (strain ATCC BAA-2537 / CCAP 1431/1 / ULC 316 / JS1)</name>
    <dbReference type="NCBI Taxonomy" id="1183438"/>
    <lineage>
        <taxon>Bacteria</taxon>
        <taxon>Bacillati</taxon>
        <taxon>Cyanobacteriota</taxon>
        <taxon>Cyanophyceae</taxon>
        <taxon>Gloeobacterales</taxon>
        <taxon>Gloeobacteraceae</taxon>
        <taxon>Gloeobacter</taxon>
    </lineage>
</organism>
<evidence type="ECO:0000259" key="2">
    <source>
        <dbReference type="Pfam" id="PF01551"/>
    </source>
</evidence>
<dbReference type="Gene3D" id="2.70.70.10">
    <property type="entry name" value="Glucose Permease (Domain IIA)"/>
    <property type="match status" value="1"/>
</dbReference>
<sequence>MPAPDEPEWIAPLQKIQVTSPFGERFHPVLHRTRMHEGVDLRAAVGTPVYAAAAGTVAAIGSGSGYGNMLIVDHGNGWKTRYAHLSQIKVANGEHVKAGEPIARSGESGLTNGPHLHFELLHNGRAVDPVPHLQPTRAHRRAQAAIAATEAILAQRGDSDAQGKRFYRGLSYDIDRDKSSLSLRAHGKRGEILKVVDGQVVTNHLNSQDAAVLGSVRQQLLKERQPAHGRQADQIKAPTACRAQISLPVSFWEQSGRPLLNPAAGIQLTPD</sequence>
<accession>U5QGU6</accession>
<dbReference type="eggNOG" id="COG0739">
    <property type="taxonomic scope" value="Bacteria"/>
</dbReference>
<dbReference type="Pfam" id="PF01551">
    <property type="entry name" value="Peptidase_M23"/>
    <property type="match status" value="1"/>
</dbReference>
<keyword evidence="4" id="KW-1185">Reference proteome</keyword>
<dbReference type="CDD" id="cd12797">
    <property type="entry name" value="M23_peptidase"/>
    <property type="match status" value="1"/>
</dbReference>
<keyword evidence="1" id="KW-0732">Signal</keyword>
<gene>
    <name evidence="3" type="ORF">GKIL_0614</name>
</gene>
<dbReference type="FunFam" id="2.70.70.10:FF:000006">
    <property type="entry name" value="M23 family peptidase"/>
    <property type="match status" value="1"/>
</dbReference>
<dbReference type="InterPro" id="IPR050570">
    <property type="entry name" value="Cell_wall_metabolism_enzyme"/>
</dbReference>
<dbReference type="EMBL" id="CP003587">
    <property type="protein sequence ID" value="AGY56860.1"/>
    <property type="molecule type" value="Genomic_DNA"/>
</dbReference>
<dbReference type="AlphaFoldDB" id="U5QGU6"/>
<dbReference type="InterPro" id="IPR016047">
    <property type="entry name" value="M23ase_b-sheet_dom"/>
</dbReference>
<dbReference type="STRING" id="1183438.GKIL_0614"/>
<dbReference type="InterPro" id="IPR011055">
    <property type="entry name" value="Dup_hybrid_motif"/>
</dbReference>
<dbReference type="KEGG" id="glj:GKIL_0614"/>
<proteinExistence type="predicted"/>
<dbReference type="HOGENOM" id="CLU_1105907_0_0_3"/>
<dbReference type="Proteomes" id="UP000017396">
    <property type="component" value="Chromosome"/>
</dbReference>
<dbReference type="OrthoDB" id="507840at2"/>
<feature type="domain" description="M23ase beta-sheet core" evidence="2">
    <location>
        <begin position="34"/>
        <end position="129"/>
    </location>
</feature>
<protein>
    <submittedName>
        <fullName evidence="3">Peptidase M23</fullName>
    </submittedName>
</protein>
<dbReference type="RefSeq" id="WP_023171899.1">
    <property type="nucleotide sequence ID" value="NC_022600.1"/>
</dbReference>
<dbReference type="PANTHER" id="PTHR21666:SF289">
    <property type="entry name" value="L-ALA--D-GLU ENDOPEPTIDASE"/>
    <property type="match status" value="1"/>
</dbReference>
<evidence type="ECO:0000313" key="3">
    <source>
        <dbReference type="EMBL" id="AGY56860.1"/>
    </source>
</evidence>
<evidence type="ECO:0000313" key="4">
    <source>
        <dbReference type="Proteomes" id="UP000017396"/>
    </source>
</evidence>
<reference evidence="3 4" key="1">
    <citation type="journal article" date="2013" name="PLoS ONE">
        <title>Cultivation and Complete Genome Sequencing of Gloeobacter kilaueensis sp. nov., from a Lava Cave in Kilauea Caldera, Hawai'i.</title>
        <authorList>
            <person name="Saw J.H."/>
            <person name="Schatz M."/>
            <person name="Brown M.V."/>
            <person name="Kunkel D.D."/>
            <person name="Foster J.S."/>
            <person name="Shick H."/>
            <person name="Christensen S."/>
            <person name="Hou S."/>
            <person name="Wan X."/>
            <person name="Donachie S.P."/>
        </authorList>
    </citation>
    <scope>NUCLEOTIDE SEQUENCE [LARGE SCALE GENOMIC DNA]</scope>
    <source>
        <strain evidence="4">JS</strain>
    </source>
</reference>
<dbReference type="GO" id="GO:0004222">
    <property type="term" value="F:metalloendopeptidase activity"/>
    <property type="evidence" value="ECO:0007669"/>
    <property type="project" value="TreeGrafter"/>
</dbReference>
<name>U5QGU6_GLOK1</name>